<sequence length="251" mass="26076">MSLHSLPIFVRLQGRHVILVGVGEAADAKRRLLERAGAIVVGENIGESAARLAIVVDDDAAVARLKARGVLVNAVDRPELCDFTLPAIVDRAPVLVAIGTGGASAGLAAALRQRLEALLPASLGRLADALFAARPAWRARYPEAGARRRAIAAALAPGGTYDPLQPASLLGTPPEQDGVAESNVVSMTLHSRDPDDLTLRQARLLANADCVTHAADVPAAILNRARADADRIACDTPPAGLSGLVVDVRMA</sequence>
<evidence type="ECO:0000256" key="3">
    <source>
        <dbReference type="ARBA" id="ARBA00023002"/>
    </source>
</evidence>
<evidence type="ECO:0000256" key="6">
    <source>
        <dbReference type="ARBA" id="ARBA00047561"/>
    </source>
</evidence>
<dbReference type="Proteomes" id="UP000197290">
    <property type="component" value="Unassembled WGS sequence"/>
</dbReference>
<dbReference type="InterPro" id="IPR006367">
    <property type="entry name" value="Sirohaem_synthase_N"/>
</dbReference>
<keyword evidence="5" id="KW-0627">Porphyrin biosynthesis</keyword>
<dbReference type="GO" id="GO:0019354">
    <property type="term" value="P:siroheme biosynthetic process"/>
    <property type="evidence" value="ECO:0007669"/>
    <property type="project" value="UniProtKB-UniPathway"/>
</dbReference>
<dbReference type="EC" id="1.3.1.76" evidence="2"/>
<gene>
    <name evidence="7" type="primary">cysG_2</name>
    <name evidence="7" type="ORF">SPDO_12740</name>
</gene>
<proteinExistence type="predicted"/>
<dbReference type="GO" id="GO:0004325">
    <property type="term" value="F:ferrochelatase activity"/>
    <property type="evidence" value="ECO:0007669"/>
    <property type="project" value="InterPro"/>
</dbReference>
<accession>A0A245ZNF6</accession>
<evidence type="ECO:0000256" key="5">
    <source>
        <dbReference type="ARBA" id="ARBA00023244"/>
    </source>
</evidence>
<protein>
    <recommendedName>
        <fullName evidence="2">precorrin-2 dehydrogenase</fullName>
        <ecNumber evidence="2">1.3.1.76</ecNumber>
    </recommendedName>
</protein>
<evidence type="ECO:0000313" key="8">
    <source>
        <dbReference type="Proteomes" id="UP000197290"/>
    </source>
</evidence>
<comment type="caution">
    <text evidence="7">The sequence shown here is derived from an EMBL/GenBank/DDBJ whole genome shotgun (WGS) entry which is preliminary data.</text>
</comment>
<comment type="pathway">
    <text evidence="1">Porphyrin-containing compound metabolism; siroheme biosynthesis; sirohydrochlorin from precorrin-2: step 1/1.</text>
</comment>
<evidence type="ECO:0000256" key="4">
    <source>
        <dbReference type="ARBA" id="ARBA00023027"/>
    </source>
</evidence>
<evidence type="ECO:0000256" key="2">
    <source>
        <dbReference type="ARBA" id="ARBA00012400"/>
    </source>
</evidence>
<dbReference type="GO" id="GO:0043115">
    <property type="term" value="F:precorrin-2 dehydrogenase activity"/>
    <property type="evidence" value="ECO:0007669"/>
    <property type="project" value="UniProtKB-EC"/>
</dbReference>
<organism evidence="7 8">
    <name type="scientific">Sphingomonas dokdonensis</name>
    <dbReference type="NCBI Taxonomy" id="344880"/>
    <lineage>
        <taxon>Bacteria</taxon>
        <taxon>Pseudomonadati</taxon>
        <taxon>Pseudomonadota</taxon>
        <taxon>Alphaproteobacteria</taxon>
        <taxon>Sphingomonadales</taxon>
        <taxon>Sphingomonadaceae</taxon>
        <taxon>Sphingomonas</taxon>
    </lineage>
</organism>
<dbReference type="PANTHER" id="PTHR35330:SF1">
    <property type="entry name" value="SIROHEME BIOSYNTHESIS PROTEIN MET8"/>
    <property type="match status" value="1"/>
</dbReference>
<dbReference type="Gene3D" id="3.30.160.110">
    <property type="entry name" value="Siroheme synthase, domain 2"/>
    <property type="match status" value="1"/>
</dbReference>
<evidence type="ECO:0000313" key="7">
    <source>
        <dbReference type="EMBL" id="OWK31267.1"/>
    </source>
</evidence>
<dbReference type="SUPFAM" id="SSF51735">
    <property type="entry name" value="NAD(P)-binding Rossmann-fold domains"/>
    <property type="match status" value="1"/>
</dbReference>
<dbReference type="InterPro" id="IPR036291">
    <property type="entry name" value="NAD(P)-bd_dom_sf"/>
</dbReference>
<dbReference type="PANTHER" id="PTHR35330">
    <property type="entry name" value="SIROHEME BIOSYNTHESIS PROTEIN MET8"/>
    <property type="match status" value="1"/>
</dbReference>
<dbReference type="Pfam" id="PF13241">
    <property type="entry name" value="NAD_binding_7"/>
    <property type="match status" value="1"/>
</dbReference>
<comment type="catalytic activity">
    <reaction evidence="6">
        <text>precorrin-2 + NAD(+) = sirohydrochlorin + NADH + 2 H(+)</text>
        <dbReference type="Rhea" id="RHEA:15613"/>
        <dbReference type="ChEBI" id="CHEBI:15378"/>
        <dbReference type="ChEBI" id="CHEBI:57540"/>
        <dbReference type="ChEBI" id="CHEBI:57945"/>
        <dbReference type="ChEBI" id="CHEBI:58351"/>
        <dbReference type="ChEBI" id="CHEBI:58827"/>
        <dbReference type="EC" id="1.3.1.76"/>
    </reaction>
</comment>
<dbReference type="UniPathway" id="UPA00262">
    <property type="reaction ID" value="UER00222"/>
</dbReference>
<dbReference type="EMBL" id="NBBI01000002">
    <property type="protein sequence ID" value="OWK31267.1"/>
    <property type="molecule type" value="Genomic_DNA"/>
</dbReference>
<reference evidence="7 8" key="1">
    <citation type="submission" date="2017-03" db="EMBL/GenBank/DDBJ databases">
        <title>Genome sequence of Sphingomonas dokdonensis DSM 21029.</title>
        <authorList>
            <person name="Poehlein A."/>
            <person name="Wuebbeler J.H."/>
            <person name="Steinbuechel A."/>
            <person name="Daniel R."/>
        </authorList>
    </citation>
    <scope>NUCLEOTIDE SEQUENCE [LARGE SCALE GENOMIC DNA]</scope>
    <source>
        <strain evidence="7 8">DSM 21029</strain>
    </source>
</reference>
<dbReference type="AlphaFoldDB" id="A0A245ZNF6"/>
<keyword evidence="4" id="KW-0520">NAD</keyword>
<dbReference type="SUPFAM" id="SSF75615">
    <property type="entry name" value="Siroheme synthase middle domains-like"/>
    <property type="match status" value="1"/>
</dbReference>
<keyword evidence="8" id="KW-1185">Reference proteome</keyword>
<dbReference type="InterPro" id="IPR028161">
    <property type="entry name" value="Met8-like"/>
</dbReference>
<evidence type="ECO:0000256" key="1">
    <source>
        <dbReference type="ARBA" id="ARBA00005010"/>
    </source>
</evidence>
<name>A0A245ZNF6_9SPHN</name>
<keyword evidence="3" id="KW-0560">Oxidoreductase</keyword>
<dbReference type="NCBIfam" id="TIGR01470">
    <property type="entry name" value="cysG_Nterm"/>
    <property type="match status" value="1"/>
</dbReference>